<feature type="compositionally biased region" description="Basic residues" evidence="5">
    <location>
        <begin position="115"/>
        <end position="124"/>
    </location>
</feature>
<keyword evidence="1" id="KW-0479">Metal-binding</keyword>
<dbReference type="PROSITE" id="PS50865">
    <property type="entry name" value="ZF_MYND_2"/>
    <property type="match status" value="1"/>
</dbReference>
<evidence type="ECO:0000256" key="1">
    <source>
        <dbReference type="ARBA" id="ARBA00022723"/>
    </source>
</evidence>
<keyword evidence="3" id="KW-0862">Zinc</keyword>
<dbReference type="GeneID" id="39989337"/>
<comment type="caution">
    <text evidence="7">The sequence shown here is derived from an EMBL/GenBank/DDBJ whole genome shotgun (WGS) entry which is preliminary data.</text>
</comment>
<name>A0A1X0NKM8_9TRYP</name>
<dbReference type="OrthoDB" id="432970at2759"/>
<feature type="region of interest" description="Disordered" evidence="5">
    <location>
        <begin position="109"/>
        <end position="130"/>
    </location>
</feature>
<dbReference type="STRING" id="67003.A0A1X0NKM8"/>
<proteinExistence type="predicted"/>
<evidence type="ECO:0000256" key="2">
    <source>
        <dbReference type="ARBA" id="ARBA00022771"/>
    </source>
</evidence>
<dbReference type="InterPro" id="IPR002893">
    <property type="entry name" value="Znf_MYND"/>
</dbReference>
<evidence type="ECO:0000256" key="4">
    <source>
        <dbReference type="PROSITE-ProRule" id="PRU00134"/>
    </source>
</evidence>
<keyword evidence="8" id="KW-1185">Reference proteome</keyword>
<dbReference type="VEuPathDB" id="TriTrypDB:TM35_000381430"/>
<evidence type="ECO:0000313" key="8">
    <source>
        <dbReference type="Proteomes" id="UP000192257"/>
    </source>
</evidence>
<sequence>NNNNNNNNKENNITSTVEWTSEQLDRAHDLMFLDASTTMMHLIPLVSRSDDTHCANCDKYSDSLVRCGSCRSIYYCSAECQRAHWRTAHSTACVSYKKLVESSNLLLQQQQQEQKKKKNKKNKNKNNSTLEVPEVPLEPSLFFTTRRYMYVHRDASFADVSFDDYFMKYTVRGV</sequence>
<feature type="domain" description="MYND-type" evidence="6">
    <location>
        <begin position="54"/>
        <end position="93"/>
    </location>
</feature>
<dbReference type="EMBL" id="NBCO01000038">
    <property type="protein sequence ID" value="ORC85068.1"/>
    <property type="molecule type" value="Genomic_DNA"/>
</dbReference>
<organism evidence="7 8">
    <name type="scientific">Trypanosoma theileri</name>
    <dbReference type="NCBI Taxonomy" id="67003"/>
    <lineage>
        <taxon>Eukaryota</taxon>
        <taxon>Discoba</taxon>
        <taxon>Euglenozoa</taxon>
        <taxon>Kinetoplastea</taxon>
        <taxon>Metakinetoplastina</taxon>
        <taxon>Trypanosomatida</taxon>
        <taxon>Trypanosomatidae</taxon>
        <taxon>Trypanosoma</taxon>
    </lineage>
</organism>
<evidence type="ECO:0000256" key="3">
    <source>
        <dbReference type="ARBA" id="ARBA00022833"/>
    </source>
</evidence>
<gene>
    <name evidence="7" type="ORF">TM35_000381430</name>
</gene>
<evidence type="ECO:0000256" key="5">
    <source>
        <dbReference type="SAM" id="MobiDB-lite"/>
    </source>
</evidence>
<reference evidence="7 8" key="1">
    <citation type="submission" date="2017-03" db="EMBL/GenBank/DDBJ databases">
        <title>An alternative strategy for trypanosome survival in the mammalian bloodstream revealed through genome and transcriptome analysis of the ubiquitous bovine parasite Trypanosoma (Megatrypanum) theileri.</title>
        <authorList>
            <person name="Kelly S."/>
            <person name="Ivens A."/>
            <person name="Mott A."/>
            <person name="O'Neill E."/>
            <person name="Emms D."/>
            <person name="Macleod O."/>
            <person name="Voorheis P."/>
            <person name="Matthews J."/>
            <person name="Matthews K."/>
            <person name="Carrington M."/>
        </authorList>
    </citation>
    <scope>NUCLEOTIDE SEQUENCE [LARGE SCALE GENOMIC DNA]</scope>
    <source>
        <strain evidence="7">Edinburgh</strain>
    </source>
</reference>
<protein>
    <submittedName>
        <fullName evidence="7">MYND zinc finger (ZnF) domain-like protein</fullName>
    </submittedName>
</protein>
<dbReference type="Proteomes" id="UP000192257">
    <property type="component" value="Unassembled WGS sequence"/>
</dbReference>
<dbReference type="Gene3D" id="6.10.140.2220">
    <property type="match status" value="1"/>
</dbReference>
<accession>A0A1X0NKM8</accession>
<evidence type="ECO:0000313" key="7">
    <source>
        <dbReference type="EMBL" id="ORC85068.1"/>
    </source>
</evidence>
<evidence type="ECO:0000259" key="6">
    <source>
        <dbReference type="PROSITE" id="PS50865"/>
    </source>
</evidence>
<dbReference type="GO" id="GO:0008270">
    <property type="term" value="F:zinc ion binding"/>
    <property type="evidence" value="ECO:0007669"/>
    <property type="project" value="UniProtKB-KW"/>
</dbReference>
<dbReference type="SUPFAM" id="SSF144232">
    <property type="entry name" value="HIT/MYND zinc finger-like"/>
    <property type="match status" value="1"/>
</dbReference>
<dbReference type="AlphaFoldDB" id="A0A1X0NKM8"/>
<feature type="non-terminal residue" evidence="7">
    <location>
        <position position="1"/>
    </location>
</feature>
<keyword evidence="2 4" id="KW-0863">Zinc-finger</keyword>
<dbReference type="RefSeq" id="XP_028879134.1">
    <property type="nucleotide sequence ID" value="XM_029029557.1"/>
</dbReference>
<dbReference type="Pfam" id="PF01753">
    <property type="entry name" value="zf-MYND"/>
    <property type="match status" value="1"/>
</dbReference>